<sequence>MGRFQQAGRDGPAGMMPDPRIPKGPPISAAEAVAAFNRQRARGPDDFGERANAYRQRRGFEQQAGSREAQSALSNAPEARLHEGGWQDRRAYGDGAKQPADGIWPPPASDPIVRDDGPSEREPPGPPSEHANAHANDDDDAAAGIRPPARGDEDDLSRTAKYMARRMDAFDASIAAKGPRAFPPPGPNAGRWQNRAERADPPRVAPDVHAGRHEDRAFYGDGGDRNVWVPFEVRDADHGFARHAGRWEDRARWRDAPYLDSQKFVNHGHYAQHIGRDNWERGAYLRMDRGVHEGRWRDGVWDEGLWQRRAGWAHAPTRADDPIAGPQGQAPIGPRNIDATSAGRWEERATFQHDSDGFPCPEVGALGHVRRDAKRHEGRWEERAEWGKGRVAPKLEHASDVHEGRWEERAGFKGVARRDVGVPSRHETPQERAARIAAEQRAYAARRDGGSRVVAFDEETTPGGPTWAGEAPARNLPNPSIHCGPTPLWNAPTVNLPGGEEMRRKAAAGRLANADKENKESGNFALWMERGERGYTRTPGDLREVYTAGDNAAGERGNNLYRRRHVDLLGGAAPAASGIDARADRYRTTASEVSATAEEVRWEEENSRASEGSGLSDMASMRDAIKSASRSTSERTTRSRSHLSSHVGII</sequence>
<gene>
    <name evidence="2" type="ORF">MSP1404_LOCUS5300</name>
</gene>
<evidence type="ECO:0000313" key="2">
    <source>
        <dbReference type="EMBL" id="CAD8586050.1"/>
    </source>
</evidence>
<dbReference type="AlphaFoldDB" id="A0A7S0PQG0"/>
<accession>A0A7S0PQG0</accession>
<proteinExistence type="predicted"/>
<protein>
    <submittedName>
        <fullName evidence="2">Uncharacterized protein</fullName>
    </submittedName>
</protein>
<evidence type="ECO:0000256" key="1">
    <source>
        <dbReference type="SAM" id="MobiDB-lite"/>
    </source>
</evidence>
<feature type="compositionally biased region" description="Basic and acidic residues" evidence="1">
    <location>
        <begin position="112"/>
        <end position="123"/>
    </location>
</feature>
<name>A0A7S0PQG0_MICPS</name>
<feature type="compositionally biased region" description="Basic and acidic residues" evidence="1">
    <location>
        <begin position="79"/>
        <end position="92"/>
    </location>
</feature>
<feature type="region of interest" description="Disordered" evidence="1">
    <location>
        <begin position="597"/>
        <end position="650"/>
    </location>
</feature>
<reference evidence="2" key="1">
    <citation type="submission" date="2021-01" db="EMBL/GenBank/DDBJ databases">
        <authorList>
            <person name="Corre E."/>
            <person name="Pelletier E."/>
            <person name="Niang G."/>
            <person name="Scheremetjew M."/>
            <person name="Finn R."/>
            <person name="Kale V."/>
            <person name="Holt S."/>
            <person name="Cochrane G."/>
            <person name="Meng A."/>
            <person name="Brown T."/>
            <person name="Cohen L."/>
        </authorList>
    </citation>
    <scope>NUCLEOTIDE SEQUENCE</scope>
    <source>
        <strain evidence="2">CCMP494</strain>
    </source>
</reference>
<organism evidence="2">
    <name type="scientific">Micromonas pusilla</name>
    <name type="common">Picoplanktonic green alga</name>
    <name type="synonym">Chromulina pusilla</name>
    <dbReference type="NCBI Taxonomy" id="38833"/>
    <lineage>
        <taxon>Eukaryota</taxon>
        <taxon>Viridiplantae</taxon>
        <taxon>Chlorophyta</taxon>
        <taxon>Mamiellophyceae</taxon>
        <taxon>Mamiellales</taxon>
        <taxon>Mamiellaceae</taxon>
        <taxon>Micromonas</taxon>
    </lineage>
</organism>
<feature type="compositionally biased region" description="Basic and acidic residues" evidence="1">
    <location>
        <begin position="598"/>
        <end position="608"/>
    </location>
</feature>
<feature type="region of interest" description="Disordered" evidence="1">
    <location>
        <begin position="1"/>
        <end position="159"/>
    </location>
</feature>
<feature type="compositionally biased region" description="Polar residues" evidence="1">
    <location>
        <begin position="63"/>
        <end position="74"/>
    </location>
</feature>
<dbReference type="EMBL" id="HBEV01006934">
    <property type="protein sequence ID" value="CAD8586050.1"/>
    <property type="molecule type" value="Transcribed_RNA"/>
</dbReference>